<organism evidence="2 3">
    <name type="scientific">Sphingobium limneticum</name>
    <dbReference type="NCBI Taxonomy" id="1007511"/>
    <lineage>
        <taxon>Bacteria</taxon>
        <taxon>Pseudomonadati</taxon>
        <taxon>Pseudomonadota</taxon>
        <taxon>Alphaproteobacteria</taxon>
        <taxon>Sphingomonadales</taxon>
        <taxon>Sphingomonadaceae</taxon>
        <taxon>Sphingobium</taxon>
    </lineage>
</organism>
<evidence type="ECO:0000313" key="1">
    <source>
        <dbReference type="EMBL" id="KAA9021499.1"/>
    </source>
</evidence>
<protein>
    <submittedName>
        <fullName evidence="2">Uncharacterized protein</fullName>
    </submittedName>
</protein>
<dbReference type="RefSeq" id="WP_120253319.1">
    <property type="nucleotide sequence ID" value="NZ_VYPZ01000001.1"/>
</dbReference>
<evidence type="ECO:0000313" key="3">
    <source>
        <dbReference type="Proteomes" id="UP000325933"/>
    </source>
</evidence>
<name>A0A5J5IA71_9SPHN</name>
<keyword evidence="4" id="KW-1185">Reference proteome</keyword>
<proteinExistence type="predicted"/>
<sequence length="62" mass="6598">MSQAYVYEEGGKAFAEEGQVMLDGPDGVAVSMTPDAAEDTARELLRAALEARNQISPGDRDP</sequence>
<dbReference type="EMBL" id="VYQA01000001">
    <property type="protein sequence ID" value="KAA9033861.1"/>
    <property type="molecule type" value="Genomic_DNA"/>
</dbReference>
<evidence type="ECO:0000313" key="2">
    <source>
        <dbReference type="EMBL" id="KAA9033861.1"/>
    </source>
</evidence>
<dbReference type="Proteomes" id="UP000325933">
    <property type="component" value="Unassembled WGS sequence"/>
</dbReference>
<dbReference type="Proteomes" id="UP000326364">
    <property type="component" value="Unassembled WGS sequence"/>
</dbReference>
<dbReference type="AlphaFoldDB" id="A0A5J5IA71"/>
<comment type="caution">
    <text evidence="2">The sequence shown here is derived from an EMBL/GenBank/DDBJ whole genome shotgun (WGS) entry which is preliminary data.</text>
</comment>
<reference evidence="3 4" key="1">
    <citation type="submission" date="2019-09" db="EMBL/GenBank/DDBJ databases">
        <authorList>
            <person name="Feng G."/>
        </authorList>
    </citation>
    <scope>NUCLEOTIDE SEQUENCE [LARGE SCALE GENOMIC DNA]</scope>
    <source>
        <strain evidence="2 3">KACC 19283</strain>
        <strain evidence="1 4">KACC 19284</strain>
    </source>
</reference>
<evidence type="ECO:0000313" key="4">
    <source>
        <dbReference type="Proteomes" id="UP000326364"/>
    </source>
</evidence>
<accession>A0A5J5IA71</accession>
<dbReference type="EMBL" id="VYQB01000001">
    <property type="protein sequence ID" value="KAA9021499.1"/>
    <property type="molecule type" value="Genomic_DNA"/>
</dbReference>
<gene>
    <name evidence="2" type="ORF">F4U95_02070</name>
    <name evidence="1" type="ORF">F4U96_02070</name>
</gene>